<comment type="caution">
    <text evidence="1">The sequence shown here is derived from an EMBL/GenBank/DDBJ whole genome shotgun (WGS) entry which is preliminary data.</text>
</comment>
<sequence>MATYTPNYGLHQWVPEDQFRREDFNQDFQKIDTALAAKADSGSTSSTISSLQSQLSGKASVSALNSLSATVNTKCRVVVGTYTGNGARQDISLGGTPQAVFIFYGATIICAIQDGEPNYEVTLNSTGFTLSGSGSGLTVNSNGNRYKYVALI</sequence>
<evidence type="ECO:0000313" key="2">
    <source>
        <dbReference type="Proteomes" id="UP000823868"/>
    </source>
</evidence>
<gene>
    <name evidence="1" type="ORF">H9841_11785</name>
</gene>
<name>A0A9D2C0I4_9FIRM</name>
<evidence type="ECO:0000313" key="1">
    <source>
        <dbReference type="EMBL" id="HIY22565.1"/>
    </source>
</evidence>
<proteinExistence type="predicted"/>
<dbReference type="AlphaFoldDB" id="A0A9D2C0I4"/>
<accession>A0A9D2C0I4</accession>
<reference evidence="1" key="1">
    <citation type="journal article" date="2021" name="PeerJ">
        <title>Extensive microbial diversity within the chicken gut microbiome revealed by metagenomics and culture.</title>
        <authorList>
            <person name="Gilroy R."/>
            <person name="Ravi A."/>
            <person name="Getino M."/>
            <person name="Pursley I."/>
            <person name="Horton D.L."/>
            <person name="Alikhan N.F."/>
            <person name="Baker D."/>
            <person name="Gharbi K."/>
            <person name="Hall N."/>
            <person name="Watson M."/>
            <person name="Adriaenssens E.M."/>
            <person name="Foster-Nyarko E."/>
            <person name="Jarju S."/>
            <person name="Secka A."/>
            <person name="Antonio M."/>
            <person name="Oren A."/>
            <person name="Chaudhuri R.R."/>
            <person name="La Ragione R."/>
            <person name="Hildebrand F."/>
            <person name="Pallen M.J."/>
        </authorList>
    </citation>
    <scope>NUCLEOTIDE SEQUENCE</scope>
    <source>
        <strain evidence="1">ChiBcec16_6824</strain>
    </source>
</reference>
<reference evidence="1" key="2">
    <citation type="submission" date="2021-04" db="EMBL/GenBank/DDBJ databases">
        <authorList>
            <person name="Gilroy R."/>
        </authorList>
    </citation>
    <scope>NUCLEOTIDE SEQUENCE</scope>
    <source>
        <strain evidence="1">ChiBcec16_6824</strain>
    </source>
</reference>
<dbReference type="Proteomes" id="UP000823868">
    <property type="component" value="Unassembled WGS sequence"/>
</dbReference>
<dbReference type="EMBL" id="DXDX01000215">
    <property type="protein sequence ID" value="HIY22565.1"/>
    <property type="molecule type" value="Genomic_DNA"/>
</dbReference>
<organism evidence="1 2">
    <name type="scientific">Candidatus Flavonifractor merdigallinarum</name>
    <dbReference type="NCBI Taxonomy" id="2838589"/>
    <lineage>
        <taxon>Bacteria</taxon>
        <taxon>Bacillati</taxon>
        <taxon>Bacillota</taxon>
        <taxon>Clostridia</taxon>
        <taxon>Eubacteriales</taxon>
        <taxon>Oscillospiraceae</taxon>
        <taxon>Flavonifractor</taxon>
    </lineage>
</organism>
<protein>
    <submittedName>
        <fullName evidence="1">Uncharacterized protein</fullName>
    </submittedName>
</protein>